<accession>A0ABD5PIL8</accession>
<name>A0ABD5PIL8_9EURY</name>
<proteinExistence type="predicted"/>
<evidence type="ECO:0000313" key="2">
    <source>
        <dbReference type="Proteomes" id="UP001595921"/>
    </source>
</evidence>
<dbReference type="EMBL" id="JBHSDS010000017">
    <property type="protein sequence ID" value="MFC4360306.1"/>
    <property type="molecule type" value="Genomic_DNA"/>
</dbReference>
<dbReference type="Proteomes" id="UP001595921">
    <property type="component" value="Unassembled WGS sequence"/>
</dbReference>
<gene>
    <name evidence="1" type="ORF">ACFO0N_20360</name>
</gene>
<dbReference type="InterPro" id="IPR045397">
    <property type="entry name" value="TumE-like"/>
</dbReference>
<keyword evidence="2" id="KW-1185">Reference proteome</keyword>
<protein>
    <submittedName>
        <fullName evidence="1">Uncharacterized protein</fullName>
    </submittedName>
</protein>
<organism evidence="1 2">
    <name type="scientific">Halobium salinum</name>
    <dbReference type="NCBI Taxonomy" id="1364940"/>
    <lineage>
        <taxon>Archaea</taxon>
        <taxon>Methanobacteriati</taxon>
        <taxon>Methanobacteriota</taxon>
        <taxon>Stenosarchaea group</taxon>
        <taxon>Halobacteria</taxon>
        <taxon>Halobacteriales</taxon>
        <taxon>Haloferacaceae</taxon>
        <taxon>Halobium</taxon>
    </lineage>
</organism>
<dbReference type="Pfam" id="PF20126">
    <property type="entry name" value="TumE"/>
    <property type="match status" value="1"/>
</dbReference>
<dbReference type="AlphaFoldDB" id="A0ABD5PIL8"/>
<reference evidence="1 2" key="1">
    <citation type="journal article" date="2019" name="Int. J. Syst. Evol. Microbiol.">
        <title>The Global Catalogue of Microorganisms (GCM) 10K type strain sequencing project: providing services to taxonomists for standard genome sequencing and annotation.</title>
        <authorList>
            <consortium name="The Broad Institute Genomics Platform"/>
            <consortium name="The Broad Institute Genome Sequencing Center for Infectious Disease"/>
            <person name="Wu L."/>
            <person name="Ma J."/>
        </authorList>
    </citation>
    <scope>NUCLEOTIDE SEQUENCE [LARGE SCALE GENOMIC DNA]</scope>
    <source>
        <strain evidence="1 2">CGMCC 1.12553</strain>
    </source>
</reference>
<comment type="caution">
    <text evidence="1">The sequence shown here is derived from an EMBL/GenBank/DDBJ whole genome shotgun (WGS) entry which is preliminary data.</text>
</comment>
<dbReference type="RefSeq" id="WP_267620335.1">
    <property type="nucleotide sequence ID" value="NZ_JAODIW010000005.1"/>
</dbReference>
<sequence>MDYGGHERSPNRAQLRELASLLESESWIETVSVFPPNRPESIVLELVEHHYPEEQIAEAYVEIRSYTNGDFHITYIEDHYGERWMCRWDRHESTEYTRDHYHSPPRARHEDGENRDYPREFAAVVAEVVVPWVYDRMGEVWENVDT</sequence>
<evidence type="ECO:0000313" key="1">
    <source>
        <dbReference type="EMBL" id="MFC4360306.1"/>
    </source>
</evidence>